<accession>A0A292YHR8</accession>
<dbReference type="InterPro" id="IPR008201">
    <property type="entry name" value="HepT-like"/>
</dbReference>
<gene>
    <name evidence="5" type="ORF">EFBL_2144</name>
</gene>
<dbReference type="GO" id="GO:0110001">
    <property type="term" value="C:toxin-antitoxin complex"/>
    <property type="evidence" value="ECO:0007669"/>
    <property type="project" value="InterPro"/>
</dbReference>
<dbReference type="Proteomes" id="UP000217785">
    <property type="component" value="Unassembled WGS sequence"/>
</dbReference>
<name>A0A292YHR8_9BACL</name>
<comment type="caution">
    <text evidence="5">The sequence shown here is derived from an EMBL/GenBank/DDBJ whole genome shotgun (WGS) entry which is preliminary data.</text>
</comment>
<dbReference type="InterPro" id="IPR052379">
    <property type="entry name" value="Type_VII_TA_RNase"/>
</dbReference>
<comment type="similarity">
    <text evidence="4">Belongs to the HepT RNase toxin family.</text>
</comment>
<dbReference type="EMBL" id="BDUF01000057">
    <property type="protein sequence ID" value="GAX90517.1"/>
    <property type="molecule type" value="Genomic_DNA"/>
</dbReference>
<dbReference type="SUPFAM" id="SSF81593">
    <property type="entry name" value="Nucleotidyltransferase substrate binding subunit/domain"/>
    <property type="match status" value="1"/>
</dbReference>
<dbReference type="GO" id="GO:0016787">
    <property type="term" value="F:hydrolase activity"/>
    <property type="evidence" value="ECO:0007669"/>
    <property type="project" value="UniProtKB-KW"/>
</dbReference>
<dbReference type="OrthoDB" id="9796612at2"/>
<evidence type="ECO:0008006" key="7">
    <source>
        <dbReference type="Google" id="ProtNLM"/>
    </source>
</evidence>
<protein>
    <recommendedName>
        <fullName evidence="7">DUF86 domain-containing protein</fullName>
    </recommendedName>
</protein>
<dbReference type="InterPro" id="IPR037038">
    <property type="entry name" value="HepT-like_sf"/>
</dbReference>
<dbReference type="RefSeq" id="WP_096182236.1">
    <property type="nucleotide sequence ID" value="NZ_BDUF01000057.1"/>
</dbReference>
<evidence type="ECO:0000256" key="1">
    <source>
        <dbReference type="ARBA" id="ARBA00022649"/>
    </source>
</evidence>
<dbReference type="Gene3D" id="1.20.120.580">
    <property type="entry name" value="bsu32300-like"/>
    <property type="match status" value="1"/>
</dbReference>
<dbReference type="PANTHER" id="PTHR33397">
    <property type="entry name" value="UPF0331 PROTEIN YUTE"/>
    <property type="match status" value="1"/>
</dbReference>
<sequence length="139" mass="16557">MVEKEVIARRLVLLEEYLSDLDEIREKTNWDHFSQDKLTRRFVERTLHIAIEACLDIANHIISYEGYREPKSNKDTFEILEEQHIIDKNLAEKLKKMAQFRNVIVHDYVTIQEQIVYAVLVNHVQDIADFGKIVTRKYL</sequence>
<dbReference type="Pfam" id="PF01934">
    <property type="entry name" value="HepT-like"/>
    <property type="match status" value="1"/>
</dbReference>
<dbReference type="GO" id="GO:0004540">
    <property type="term" value="F:RNA nuclease activity"/>
    <property type="evidence" value="ECO:0007669"/>
    <property type="project" value="InterPro"/>
</dbReference>
<organism evidence="5 6">
    <name type="scientific">Effusibacillus lacus</name>
    <dbReference type="NCBI Taxonomy" id="1348429"/>
    <lineage>
        <taxon>Bacteria</taxon>
        <taxon>Bacillati</taxon>
        <taxon>Bacillota</taxon>
        <taxon>Bacilli</taxon>
        <taxon>Bacillales</taxon>
        <taxon>Alicyclobacillaceae</taxon>
        <taxon>Effusibacillus</taxon>
    </lineage>
</organism>
<keyword evidence="3" id="KW-0378">Hydrolase</keyword>
<evidence type="ECO:0000256" key="4">
    <source>
        <dbReference type="ARBA" id="ARBA00024207"/>
    </source>
</evidence>
<dbReference type="NCBIfam" id="NF047751">
    <property type="entry name" value="HepT_toxin"/>
    <property type="match status" value="1"/>
</dbReference>
<keyword evidence="6" id="KW-1185">Reference proteome</keyword>
<proteinExistence type="inferred from homology"/>
<keyword evidence="2" id="KW-0540">Nuclease</keyword>
<dbReference type="PANTHER" id="PTHR33397:SF5">
    <property type="entry name" value="RNASE YUTE-RELATED"/>
    <property type="match status" value="1"/>
</dbReference>
<evidence type="ECO:0000256" key="3">
    <source>
        <dbReference type="ARBA" id="ARBA00022801"/>
    </source>
</evidence>
<evidence type="ECO:0000313" key="5">
    <source>
        <dbReference type="EMBL" id="GAX90517.1"/>
    </source>
</evidence>
<keyword evidence="1" id="KW-1277">Toxin-antitoxin system</keyword>
<dbReference type="AlphaFoldDB" id="A0A292YHR8"/>
<reference evidence="6" key="1">
    <citation type="submission" date="2017-07" db="EMBL/GenBank/DDBJ databases">
        <title>Draft genome sequence of Effusibacillus lacus strain skLN1.</title>
        <authorList>
            <person name="Watanabe M."/>
            <person name="Kojima H."/>
            <person name="Fukui M."/>
        </authorList>
    </citation>
    <scope>NUCLEOTIDE SEQUENCE [LARGE SCALE GENOMIC DNA]</scope>
    <source>
        <strain evidence="6">skLN1</strain>
    </source>
</reference>
<evidence type="ECO:0000313" key="6">
    <source>
        <dbReference type="Proteomes" id="UP000217785"/>
    </source>
</evidence>
<evidence type="ECO:0000256" key="2">
    <source>
        <dbReference type="ARBA" id="ARBA00022722"/>
    </source>
</evidence>